<proteinExistence type="predicted"/>
<dbReference type="EMBL" id="UINC01082910">
    <property type="protein sequence ID" value="SVC28106.1"/>
    <property type="molecule type" value="Genomic_DNA"/>
</dbReference>
<name>A0A382KUP8_9ZZZZ</name>
<protein>
    <recommendedName>
        <fullName evidence="2">SMP-30/Gluconolactonase/LRE-like region domain-containing protein</fullName>
    </recommendedName>
</protein>
<feature type="non-terminal residue" evidence="1">
    <location>
        <position position="412"/>
    </location>
</feature>
<evidence type="ECO:0008006" key="2">
    <source>
        <dbReference type="Google" id="ProtNLM"/>
    </source>
</evidence>
<gene>
    <name evidence="1" type="ORF">METZ01_LOCUS280960</name>
</gene>
<dbReference type="Gene3D" id="2.120.10.30">
    <property type="entry name" value="TolB, C-terminal domain"/>
    <property type="match status" value="3"/>
</dbReference>
<evidence type="ECO:0000313" key="1">
    <source>
        <dbReference type="EMBL" id="SVC28106.1"/>
    </source>
</evidence>
<dbReference type="PANTHER" id="PTHR46388">
    <property type="entry name" value="NHL REPEAT-CONTAINING PROTEIN 2"/>
    <property type="match status" value="1"/>
</dbReference>
<dbReference type="AlphaFoldDB" id="A0A382KUP8"/>
<dbReference type="PANTHER" id="PTHR46388:SF2">
    <property type="entry name" value="NHL REPEAT-CONTAINING PROTEIN 2"/>
    <property type="match status" value="1"/>
</dbReference>
<feature type="non-terminal residue" evidence="1">
    <location>
        <position position="1"/>
    </location>
</feature>
<sequence>ATVSPSTLTFTGINWNTDQTVTVTGVNDSLKDRHQDYEISLSSADQYTNNPEVTTLAGSGSAGSNDATGTSATFNYPFGSATDGTNLYVAEYNSHRIRKVVIATGAVTTFAGSSDGFLDHNTGTSAKFKNPSAVTIVGGNLYVAEYGNHKIRKIVLSSGAVTTLAGSGSQGSTDGTGTSATFKFPQAITSDGTNLYVADTNNNKIRKIDTSTGFVTTLAGSGTAGFTNATGTAAKFNYPSGITTDGTNLYVADIENHKIRKIVISTGVVTTFAGSGSAGSANGTGASASFNKPRGITTDGTNLYVTDHDGHKIRKIVISTGAVTTLAGSGSAASTDGPGTSASFNGPIAISTDGTNLYVSENTGNKIRKIALRETATADVALHNLDDDTNATVSLASSDTGEATVAPATLTF</sequence>
<dbReference type="SUPFAM" id="SSF63825">
    <property type="entry name" value="YWTD domain"/>
    <property type="match status" value="1"/>
</dbReference>
<dbReference type="InterPro" id="IPR011042">
    <property type="entry name" value="6-blade_b-propeller_TolB-like"/>
</dbReference>
<accession>A0A382KUP8</accession>
<reference evidence="1" key="1">
    <citation type="submission" date="2018-05" db="EMBL/GenBank/DDBJ databases">
        <authorList>
            <person name="Lanie J.A."/>
            <person name="Ng W.-L."/>
            <person name="Kazmierczak K.M."/>
            <person name="Andrzejewski T.M."/>
            <person name="Davidsen T.M."/>
            <person name="Wayne K.J."/>
            <person name="Tettelin H."/>
            <person name="Glass J.I."/>
            <person name="Rusch D."/>
            <person name="Podicherti R."/>
            <person name="Tsui H.-C.T."/>
            <person name="Winkler M.E."/>
        </authorList>
    </citation>
    <scope>NUCLEOTIDE SEQUENCE</scope>
</reference>
<organism evidence="1">
    <name type="scientific">marine metagenome</name>
    <dbReference type="NCBI Taxonomy" id="408172"/>
    <lineage>
        <taxon>unclassified sequences</taxon>
        <taxon>metagenomes</taxon>
        <taxon>ecological metagenomes</taxon>
    </lineage>
</organism>